<evidence type="ECO:0000256" key="2">
    <source>
        <dbReference type="ARBA" id="ARBA00022729"/>
    </source>
</evidence>
<feature type="domain" description="Wall-associated receptor kinase galacturonan-binding" evidence="3">
    <location>
        <begin position="59"/>
        <end position="129"/>
    </location>
</feature>
<dbReference type="GO" id="GO:0016020">
    <property type="term" value="C:membrane"/>
    <property type="evidence" value="ECO:0007669"/>
    <property type="project" value="UniProtKB-SubCell"/>
</dbReference>
<dbReference type="AlphaFoldDB" id="A0A453DUV2"/>
<keyword evidence="5" id="KW-1185">Reference proteome</keyword>
<evidence type="ECO:0000259" key="3">
    <source>
        <dbReference type="Pfam" id="PF13947"/>
    </source>
</evidence>
<sequence>YILLQRRYPLSYTYLHRPTAKSSSVPMVTASCRFLVLVWIWWLPLTLAAGAEDQQGEGCSSLASKCGNLTISPFSIAHREAGRSCGPLDFQVGCSNNNVPFLRSSGFTGSTGFAIMDILYEDRNLRVVDVHKEEDFNVSSCHFRSSNTSSKLALPFKVNPANLNLIFYKCTKRVALVEVSCVNASNMFVHAGVRFDETGNYGDYAVEGCDAIVVPMMSSPGWANASDYEQFISHGFLLAWDETLQPATARKFTHQIIF</sequence>
<dbReference type="STRING" id="200361.A0A453DUV2"/>
<keyword evidence="2" id="KW-0732">Signal</keyword>
<reference evidence="4" key="4">
    <citation type="submission" date="2019-03" db="UniProtKB">
        <authorList>
            <consortium name="EnsemblPlants"/>
        </authorList>
    </citation>
    <scope>IDENTIFICATION</scope>
</reference>
<comment type="subcellular location">
    <subcellularLocation>
        <location evidence="1">Membrane</location>
        <topology evidence="1">Single-pass membrane protein</topology>
    </subcellularLocation>
</comment>
<dbReference type="Pfam" id="PF13947">
    <property type="entry name" value="GUB_WAK_bind"/>
    <property type="match status" value="1"/>
</dbReference>
<protein>
    <recommendedName>
        <fullName evidence="3">Wall-associated receptor kinase galacturonan-binding domain-containing protein</fullName>
    </recommendedName>
</protein>
<evidence type="ECO:0000313" key="4">
    <source>
        <dbReference type="EnsemblPlants" id="AET3Gv20096500.1"/>
    </source>
</evidence>
<reference evidence="5" key="1">
    <citation type="journal article" date="2014" name="Science">
        <title>Ancient hybridizations among the ancestral genomes of bread wheat.</title>
        <authorList>
            <consortium name="International Wheat Genome Sequencing Consortium,"/>
            <person name="Marcussen T."/>
            <person name="Sandve S.R."/>
            <person name="Heier L."/>
            <person name="Spannagl M."/>
            <person name="Pfeifer M."/>
            <person name="Jakobsen K.S."/>
            <person name="Wulff B.B."/>
            <person name="Steuernagel B."/>
            <person name="Mayer K.F."/>
            <person name="Olsen O.A."/>
        </authorList>
    </citation>
    <scope>NUCLEOTIDE SEQUENCE [LARGE SCALE GENOMIC DNA]</scope>
    <source>
        <strain evidence="5">cv. AL8/78</strain>
    </source>
</reference>
<reference evidence="4" key="5">
    <citation type="journal article" date="2021" name="G3 (Bethesda)">
        <title>Aegilops tauschii genome assembly Aet v5.0 features greater sequence contiguity and improved annotation.</title>
        <authorList>
            <person name="Wang L."/>
            <person name="Zhu T."/>
            <person name="Rodriguez J.C."/>
            <person name="Deal K.R."/>
            <person name="Dubcovsky J."/>
            <person name="McGuire P.E."/>
            <person name="Lux T."/>
            <person name="Spannagl M."/>
            <person name="Mayer K.F.X."/>
            <person name="Baldrich P."/>
            <person name="Meyers B.C."/>
            <person name="Huo N."/>
            <person name="Gu Y.Q."/>
            <person name="Zhou H."/>
            <person name="Devos K.M."/>
            <person name="Bennetzen J.L."/>
            <person name="Unver T."/>
            <person name="Budak H."/>
            <person name="Gulick P.J."/>
            <person name="Galiba G."/>
            <person name="Kalapos B."/>
            <person name="Nelson D.R."/>
            <person name="Li P."/>
            <person name="You F.M."/>
            <person name="Luo M.C."/>
            <person name="Dvorak J."/>
        </authorList>
    </citation>
    <scope>NUCLEOTIDE SEQUENCE [LARGE SCALE GENOMIC DNA]</scope>
    <source>
        <strain evidence="4">cv. AL8/78</strain>
    </source>
</reference>
<organism evidence="4 5">
    <name type="scientific">Aegilops tauschii subsp. strangulata</name>
    <name type="common">Goatgrass</name>
    <dbReference type="NCBI Taxonomy" id="200361"/>
    <lineage>
        <taxon>Eukaryota</taxon>
        <taxon>Viridiplantae</taxon>
        <taxon>Streptophyta</taxon>
        <taxon>Embryophyta</taxon>
        <taxon>Tracheophyta</taxon>
        <taxon>Spermatophyta</taxon>
        <taxon>Magnoliopsida</taxon>
        <taxon>Liliopsida</taxon>
        <taxon>Poales</taxon>
        <taxon>Poaceae</taxon>
        <taxon>BOP clade</taxon>
        <taxon>Pooideae</taxon>
        <taxon>Triticodae</taxon>
        <taxon>Triticeae</taxon>
        <taxon>Triticinae</taxon>
        <taxon>Aegilops</taxon>
    </lineage>
</organism>
<dbReference type="EnsemblPlants" id="AET3Gv20096500.1">
    <property type="protein sequence ID" value="AET3Gv20096500.1"/>
    <property type="gene ID" value="AET3Gv20096500"/>
</dbReference>
<evidence type="ECO:0000256" key="1">
    <source>
        <dbReference type="ARBA" id="ARBA00004167"/>
    </source>
</evidence>
<reference evidence="4" key="3">
    <citation type="journal article" date="2017" name="Nature">
        <title>Genome sequence of the progenitor of the wheat D genome Aegilops tauschii.</title>
        <authorList>
            <person name="Luo M.C."/>
            <person name="Gu Y.Q."/>
            <person name="Puiu D."/>
            <person name="Wang H."/>
            <person name="Twardziok S.O."/>
            <person name="Deal K.R."/>
            <person name="Huo N."/>
            <person name="Zhu T."/>
            <person name="Wang L."/>
            <person name="Wang Y."/>
            <person name="McGuire P.E."/>
            <person name="Liu S."/>
            <person name="Long H."/>
            <person name="Ramasamy R.K."/>
            <person name="Rodriguez J.C."/>
            <person name="Van S.L."/>
            <person name="Yuan L."/>
            <person name="Wang Z."/>
            <person name="Xia Z."/>
            <person name="Xiao L."/>
            <person name="Anderson O.D."/>
            <person name="Ouyang S."/>
            <person name="Liang Y."/>
            <person name="Zimin A.V."/>
            <person name="Pertea G."/>
            <person name="Qi P."/>
            <person name="Bennetzen J.L."/>
            <person name="Dai X."/>
            <person name="Dawson M.W."/>
            <person name="Muller H.G."/>
            <person name="Kugler K."/>
            <person name="Rivarola-Duarte L."/>
            <person name="Spannagl M."/>
            <person name="Mayer K.F.X."/>
            <person name="Lu F.H."/>
            <person name="Bevan M.W."/>
            <person name="Leroy P."/>
            <person name="Li P."/>
            <person name="You F.M."/>
            <person name="Sun Q."/>
            <person name="Liu Z."/>
            <person name="Lyons E."/>
            <person name="Wicker T."/>
            <person name="Salzberg S.L."/>
            <person name="Devos K.M."/>
            <person name="Dvorak J."/>
        </authorList>
    </citation>
    <scope>NUCLEOTIDE SEQUENCE [LARGE SCALE GENOMIC DNA]</scope>
    <source>
        <strain evidence="4">cv. AL8/78</strain>
    </source>
</reference>
<evidence type="ECO:0000313" key="5">
    <source>
        <dbReference type="Proteomes" id="UP000015105"/>
    </source>
</evidence>
<dbReference type="Proteomes" id="UP000015105">
    <property type="component" value="Chromosome 3D"/>
</dbReference>
<accession>A0A453DUV2</accession>
<proteinExistence type="predicted"/>
<dbReference type="InterPro" id="IPR025287">
    <property type="entry name" value="WAK_GUB"/>
</dbReference>
<dbReference type="GO" id="GO:0030247">
    <property type="term" value="F:polysaccharide binding"/>
    <property type="evidence" value="ECO:0007669"/>
    <property type="project" value="InterPro"/>
</dbReference>
<dbReference type="PANTHER" id="PTHR33138">
    <property type="entry name" value="OS01G0690200 PROTEIN"/>
    <property type="match status" value="1"/>
</dbReference>
<reference evidence="5" key="2">
    <citation type="journal article" date="2017" name="Nat. Plants">
        <title>The Aegilops tauschii genome reveals multiple impacts of transposons.</title>
        <authorList>
            <person name="Zhao G."/>
            <person name="Zou C."/>
            <person name="Li K."/>
            <person name="Wang K."/>
            <person name="Li T."/>
            <person name="Gao L."/>
            <person name="Zhang X."/>
            <person name="Wang H."/>
            <person name="Yang Z."/>
            <person name="Liu X."/>
            <person name="Jiang W."/>
            <person name="Mao L."/>
            <person name="Kong X."/>
            <person name="Jiao Y."/>
            <person name="Jia J."/>
        </authorList>
    </citation>
    <scope>NUCLEOTIDE SEQUENCE [LARGE SCALE GENOMIC DNA]</scope>
    <source>
        <strain evidence="5">cv. AL8/78</strain>
    </source>
</reference>
<name>A0A453DUV2_AEGTS</name>
<dbReference type="Gramene" id="AET3Gv20096500.1">
    <property type="protein sequence ID" value="AET3Gv20096500.1"/>
    <property type="gene ID" value="AET3Gv20096500"/>
</dbReference>
<dbReference type="PANTHER" id="PTHR33138:SF89">
    <property type="entry name" value="WALL-ASSOCIATED RECEPTOR KINASE GALACTURONAN-BINDING DOMAIN-CONTAINING PROTEIN"/>
    <property type="match status" value="1"/>
</dbReference>